<reference evidence="3 4" key="1">
    <citation type="submission" date="2018-11" db="EMBL/GenBank/DDBJ databases">
        <title>Genome sequencing of Paenibacillus sp. KCOM 3021 (= ChDC PVNT-B20).</title>
        <authorList>
            <person name="Kook J.-K."/>
            <person name="Park S.-N."/>
            <person name="Lim Y.K."/>
        </authorList>
    </citation>
    <scope>NUCLEOTIDE SEQUENCE [LARGE SCALE GENOMIC DNA]</scope>
    <source>
        <strain evidence="3 4">KCOM 3021</strain>
    </source>
</reference>
<feature type="region of interest" description="Disordered" evidence="1">
    <location>
        <begin position="58"/>
        <end position="109"/>
    </location>
</feature>
<dbReference type="RefSeq" id="WP_128634266.1">
    <property type="nucleotide sequence ID" value="NZ_RRCN01000001.1"/>
</dbReference>
<proteinExistence type="predicted"/>
<keyword evidence="2" id="KW-0472">Membrane</keyword>
<feature type="compositionally biased region" description="Basic and acidic residues" evidence="1">
    <location>
        <begin position="75"/>
        <end position="87"/>
    </location>
</feature>
<keyword evidence="4" id="KW-1185">Reference proteome</keyword>
<evidence type="ECO:0000256" key="2">
    <source>
        <dbReference type="SAM" id="Phobius"/>
    </source>
</evidence>
<evidence type="ECO:0000256" key="1">
    <source>
        <dbReference type="SAM" id="MobiDB-lite"/>
    </source>
</evidence>
<feature type="transmembrane region" description="Helical" evidence="2">
    <location>
        <begin position="31"/>
        <end position="48"/>
    </location>
</feature>
<evidence type="ECO:0000313" key="4">
    <source>
        <dbReference type="Proteomes" id="UP000267017"/>
    </source>
</evidence>
<accession>A0A3P3U8I9</accession>
<organism evidence="3 4">
    <name type="scientific">Paenibacillus oralis</name>
    <dbReference type="NCBI Taxonomy" id="2490856"/>
    <lineage>
        <taxon>Bacteria</taxon>
        <taxon>Bacillati</taxon>
        <taxon>Bacillota</taxon>
        <taxon>Bacilli</taxon>
        <taxon>Bacillales</taxon>
        <taxon>Paenibacillaceae</taxon>
        <taxon>Paenibacillus</taxon>
    </lineage>
</organism>
<dbReference type="EMBL" id="RRCN01000001">
    <property type="protein sequence ID" value="RRJ66484.1"/>
    <property type="molecule type" value="Genomic_DNA"/>
</dbReference>
<dbReference type="Proteomes" id="UP000267017">
    <property type="component" value="Unassembled WGS sequence"/>
</dbReference>
<dbReference type="OrthoDB" id="2660621at2"/>
<gene>
    <name evidence="3" type="ORF">EHV15_28830</name>
</gene>
<feature type="transmembrane region" description="Helical" evidence="2">
    <location>
        <begin position="7"/>
        <end position="25"/>
    </location>
</feature>
<keyword evidence="2" id="KW-1133">Transmembrane helix</keyword>
<evidence type="ECO:0000313" key="3">
    <source>
        <dbReference type="EMBL" id="RRJ66484.1"/>
    </source>
</evidence>
<protein>
    <submittedName>
        <fullName evidence="3">Uncharacterized protein</fullName>
    </submittedName>
</protein>
<dbReference type="AlphaFoldDB" id="A0A3P3U8I9"/>
<feature type="compositionally biased region" description="Basic and acidic residues" evidence="1">
    <location>
        <begin position="95"/>
        <end position="109"/>
    </location>
</feature>
<comment type="caution">
    <text evidence="3">The sequence shown here is derived from an EMBL/GenBank/DDBJ whole genome shotgun (WGS) entry which is preliminary data.</text>
</comment>
<name>A0A3P3U8I9_9BACL</name>
<keyword evidence="2" id="KW-0812">Transmembrane</keyword>
<sequence length="109" mass="12381">MKKQGIMFGIIMLLAVIGIVDAVFVRRTLGLANIIVPVAILGVVFLLYKFPPRKYRKKQQPKIKPSARTMAKVAAEQRRSSSSERRKSYPFQVIDGHKGKNDDDLPKYH</sequence>